<accession>A0A0B1P5Y1</accession>
<gene>
    <name evidence="2" type="ORF">EV44_g3533</name>
</gene>
<name>A0A0B1P5Y1_UNCNE</name>
<evidence type="ECO:0000256" key="1">
    <source>
        <dbReference type="SAM" id="MobiDB-lite"/>
    </source>
</evidence>
<sequence>MPYGITRFRCTVVKPYYHNSDQLIPENKDIDNDNRSVAEDTQGCDFDLTPSDSQQGLLVKRGRGRPKGTRNQPKLDKVRQIWEINGKEKDHPYEKTRLVIQAYDDQAGKVEIFTFTRCRCKSPACSACLGWPGRFAQSFPSGSPIHHRGS</sequence>
<evidence type="ECO:0000313" key="3">
    <source>
        <dbReference type="Proteomes" id="UP000030854"/>
    </source>
</evidence>
<dbReference type="HOGENOM" id="CLU_1741921_0_0_1"/>
<comment type="caution">
    <text evidence="2">The sequence shown here is derived from an EMBL/GenBank/DDBJ whole genome shotgun (WGS) entry which is preliminary data.</text>
</comment>
<evidence type="ECO:0000313" key="2">
    <source>
        <dbReference type="EMBL" id="KHJ32301.1"/>
    </source>
</evidence>
<dbReference type="Proteomes" id="UP000030854">
    <property type="component" value="Unassembled WGS sequence"/>
</dbReference>
<dbReference type="AlphaFoldDB" id="A0A0B1P5Y1"/>
<reference evidence="2 3" key="1">
    <citation type="journal article" date="2014" name="BMC Genomics">
        <title>Adaptive genomic structural variation in the grape powdery mildew pathogen, Erysiphe necator.</title>
        <authorList>
            <person name="Jones L."/>
            <person name="Riaz S."/>
            <person name="Morales-Cruz A."/>
            <person name="Amrine K.C."/>
            <person name="McGuire B."/>
            <person name="Gubler W.D."/>
            <person name="Walker M.A."/>
            <person name="Cantu D."/>
        </authorList>
    </citation>
    <scope>NUCLEOTIDE SEQUENCE [LARGE SCALE GENOMIC DNA]</scope>
    <source>
        <strain evidence="3">c</strain>
    </source>
</reference>
<proteinExistence type="predicted"/>
<organism evidence="2 3">
    <name type="scientific">Uncinula necator</name>
    <name type="common">Grape powdery mildew</name>
    <dbReference type="NCBI Taxonomy" id="52586"/>
    <lineage>
        <taxon>Eukaryota</taxon>
        <taxon>Fungi</taxon>
        <taxon>Dikarya</taxon>
        <taxon>Ascomycota</taxon>
        <taxon>Pezizomycotina</taxon>
        <taxon>Leotiomycetes</taxon>
        <taxon>Erysiphales</taxon>
        <taxon>Erysiphaceae</taxon>
        <taxon>Erysiphe</taxon>
    </lineage>
</organism>
<dbReference type="EMBL" id="JNVN01002189">
    <property type="protein sequence ID" value="KHJ32301.1"/>
    <property type="molecule type" value="Genomic_DNA"/>
</dbReference>
<keyword evidence="3" id="KW-1185">Reference proteome</keyword>
<feature type="region of interest" description="Disordered" evidence="1">
    <location>
        <begin position="41"/>
        <end position="74"/>
    </location>
</feature>
<protein>
    <submittedName>
        <fullName evidence="2">Uncharacterized protein</fullName>
    </submittedName>
</protein>